<dbReference type="Proteomes" id="UP000887116">
    <property type="component" value="Unassembled WGS sequence"/>
</dbReference>
<reference evidence="1" key="1">
    <citation type="submission" date="2020-07" db="EMBL/GenBank/DDBJ databases">
        <title>Multicomponent nature underlies the extraordinary mechanical properties of spider dragline silk.</title>
        <authorList>
            <person name="Kono N."/>
            <person name="Nakamura H."/>
            <person name="Mori M."/>
            <person name="Yoshida Y."/>
            <person name="Ohtoshi R."/>
            <person name="Malay A.D."/>
            <person name="Moran D.A.P."/>
            <person name="Tomita M."/>
            <person name="Numata K."/>
            <person name="Arakawa K."/>
        </authorList>
    </citation>
    <scope>NUCLEOTIDE SEQUENCE</scope>
</reference>
<protein>
    <submittedName>
        <fullName evidence="1">Uncharacterized protein</fullName>
    </submittedName>
</protein>
<accession>A0A8X6GSV7</accession>
<evidence type="ECO:0000313" key="1">
    <source>
        <dbReference type="EMBL" id="GFR10513.1"/>
    </source>
</evidence>
<proteinExistence type="predicted"/>
<keyword evidence="2" id="KW-1185">Reference proteome</keyword>
<dbReference type="EMBL" id="BMAO01016695">
    <property type="protein sequence ID" value="GFR10513.1"/>
    <property type="molecule type" value="Genomic_DNA"/>
</dbReference>
<gene>
    <name evidence="1" type="ORF">TNCT_714251</name>
</gene>
<organism evidence="1 2">
    <name type="scientific">Trichonephila clavata</name>
    <name type="common">Joro spider</name>
    <name type="synonym">Nephila clavata</name>
    <dbReference type="NCBI Taxonomy" id="2740835"/>
    <lineage>
        <taxon>Eukaryota</taxon>
        <taxon>Metazoa</taxon>
        <taxon>Ecdysozoa</taxon>
        <taxon>Arthropoda</taxon>
        <taxon>Chelicerata</taxon>
        <taxon>Arachnida</taxon>
        <taxon>Araneae</taxon>
        <taxon>Araneomorphae</taxon>
        <taxon>Entelegynae</taxon>
        <taxon>Araneoidea</taxon>
        <taxon>Nephilidae</taxon>
        <taxon>Trichonephila</taxon>
    </lineage>
</organism>
<dbReference type="AlphaFoldDB" id="A0A8X6GSV7"/>
<evidence type="ECO:0000313" key="2">
    <source>
        <dbReference type="Proteomes" id="UP000887116"/>
    </source>
</evidence>
<sequence>MLCLSRSVLRIDSIVNSNSLRKAIDGSKRKTRPSVPTNKEKRERSKIMACLCGLHIAWELRVECITKGQNDAQNKFSFWLRNA</sequence>
<comment type="caution">
    <text evidence="1">The sequence shown here is derived from an EMBL/GenBank/DDBJ whole genome shotgun (WGS) entry which is preliminary data.</text>
</comment>
<name>A0A8X6GSV7_TRICU</name>